<dbReference type="Proteomes" id="UP001361570">
    <property type="component" value="Unassembled WGS sequence"/>
</dbReference>
<dbReference type="PANTHER" id="PTHR45138:SF9">
    <property type="entry name" value="DIGUANYLATE CYCLASE DGCM-RELATED"/>
    <property type="match status" value="1"/>
</dbReference>
<feature type="transmembrane region" description="Helical" evidence="1">
    <location>
        <begin position="142"/>
        <end position="159"/>
    </location>
</feature>
<dbReference type="PROSITE" id="PS51257">
    <property type="entry name" value="PROKAR_LIPOPROTEIN"/>
    <property type="match status" value="1"/>
</dbReference>
<dbReference type="SMART" id="SM00267">
    <property type="entry name" value="GGDEF"/>
    <property type="match status" value="1"/>
</dbReference>
<keyword evidence="3" id="KW-0548">Nucleotidyltransferase</keyword>
<feature type="transmembrane region" description="Helical" evidence="1">
    <location>
        <begin position="96"/>
        <end position="114"/>
    </location>
</feature>
<evidence type="ECO:0000313" key="4">
    <source>
        <dbReference type="Proteomes" id="UP001361570"/>
    </source>
</evidence>
<dbReference type="Gene3D" id="3.30.70.270">
    <property type="match status" value="1"/>
</dbReference>
<feature type="transmembrane region" description="Helical" evidence="1">
    <location>
        <begin position="71"/>
        <end position="90"/>
    </location>
</feature>
<feature type="domain" description="GGDEF" evidence="2">
    <location>
        <begin position="195"/>
        <end position="316"/>
    </location>
</feature>
<organism evidence="3 4">
    <name type="scientific">Klenkia sesuvii</name>
    <dbReference type="NCBI Taxonomy" id="3103137"/>
    <lineage>
        <taxon>Bacteria</taxon>
        <taxon>Bacillati</taxon>
        <taxon>Actinomycetota</taxon>
        <taxon>Actinomycetes</taxon>
        <taxon>Geodermatophilales</taxon>
        <taxon>Geodermatophilaceae</taxon>
        <taxon>Klenkia</taxon>
    </lineage>
</organism>
<dbReference type="CDD" id="cd01949">
    <property type="entry name" value="GGDEF"/>
    <property type="match status" value="1"/>
</dbReference>
<dbReference type="InterPro" id="IPR050469">
    <property type="entry name" value="Diguanylate_Cyclase"/>
</dbReference>
<feature type="transmembrane region" description="Helical" evidence="1">
    <location>
        <begin position="44"/>
        <end position="64"/>
    </location>
</feature>
<gene>
    <name evidence="3" type="ORF">TEK04_16780</name>
</gene>
<dbReference type="InterPro" id="IPR043128">
    <property type="entry name" value="Rev_trsase/Diguanyl_cyclase"/>
</dbReference>
<accession>A0ABU8DZU9</accession>
<dbReference type="Pfam" id="PF00990">
    <property type="entry name" value="GGDEF"/>
    <property type="match status" value="1"/>
</dbReference>
<dbReference type="GO" id="GO:0052621">
    <property type="term" value="F:diguanylate cyclase activity"/>
    <property type="evidence" value="ECO:0007669"/>
    <property type="project" value="UniProtKB-EC"/>
</dbReference>
<dbReference type="RefSeq" id="WP_336405499.1">
    <property type="nucleotide sequence ID" value="NZ_JBAPLU010000020.1"/>
</dbReference>
<evidence type="ECO:0000313" key="3">
    <source>
        <dbReference type="EMBL" id="MEI4273378.1"/>
    </source>
</evidence>
<name>A0ABU8DZU9_9ACTN</name>
<feature type="transmembrane region" description="Helical" evidence="1">
    <location>
        <begin position="119"/>
        <end position="136"/>
    </location>
</feature>
<keyword evidence="4" id="KW-1185">Reference proteome</keyword>
<dbReference type="EMBL" id="JBAPLU010000020">
    <property type="protein sequence ID" value="MEI4273378.1"/>
    <property type="molecule type" value="Genomic_DNA"/>
</dbReference>
<keyword evidence="1" id="KW-1133">Transmembrane helix</keyword>
<keyword evidence="1" id="KW-0472">Membrane</keyword>
<dbReference type="InterPro" id="IPR000160">
    <property type="entry name" value="GGDEF_dom"/>
</dbReference>
<dbReference type="EC" id="2.7.7.65" evidence="3"/>
<comment type="caution">
    <text evidence="3">The sequence shown here is derived from an EMBL/GenBank/DDBJ whole genome shotgun (WGS) entry which is preliminary data.</text>
</comment>
<sequence>MSGRAPEVATSRVMADTLALFYVLGGACGLLGVAGGVPDGPRRWAVAGLGATAVLSGLALARWGARIPRPFFHVPVAAATVLIALAAFLAPGDVAAVVFAAIITFVGVDAVFFFPLRWAVAHLVGAELLVLLALLLRGDVRPTTAAAVLVAVTTVGLVTRRLVAEASRATVDPLTWLVNRRGFDEALRELVRPGAVLSAALLDLDHFKQVNDTGGHAAGDELLRRVAQAWRADLPPGAVLARHGGDEFALLLPGWAGPRALALVDRLRAATAGVGTSCGVAQLGPRESGAQLMRRADRALYAAKEAGRGRAELAVQAVDPRTARRDGGGARVG</sequence>
<feature type="transmembrane region" description="Helical" evidence="1">
    <location>
        <begin position="20"/>
        <end position="38"/>
    </location>
</feature>
<dbReference type="PROSITE" id="PS50887">
    <property type="entry name" value="GGDEF"/>
    <property type="match status" value="1"/>
</dbReference>
<keyword evidence="1" id="KW-0812">Transmembrane</keyword>
<dbReference type="NCBIfam" id="TIGR00254">
    <property type="entry name" value="GGDEF"/>
    <property type="match status" value="1"/>
</dbReference>
<dbReference type="InterPro" id="IPR029787">
    <property type="entry name" value="Nucleotide_cyclase"/>
</dbReference>
<dbReference type="SUPFAM" id="SSF55073">
    <property type="entry name" value="Nucleotide cyclase"/>
    <property type="match status" value="1"/>
</dbReference>
<proteinExistence type="predicted"/>
<evidence type="ECO:0000256" key="1">
    <source>
        <dbReference type="SAM" id="Phobius"/>
    </source>
</evidence>
<protein>
    <submittedName>
        <fullName evidence="3">Diguanylate cyclase</fullName>
        <ecNumber evidence="3">2.7.7.65</ecNumber>
    </submittedName>
</protein>
<reference evidence="3 4" key="1">
    <citation type="submission" date="2024-03" db="EMBL/GenBank/DDBJ databases">
        <title>Draft genome sequence of Klenkia sp. LSe6-5.</title>
        <authorList>
            <person name="Duangmal K."/>
            <person name="Chantavorakit T."/>
        </authorList>
    </citation>
    <scope>NUCLEOTIDE SEQUENCE [LARGE SCALE GENOMIC DNA]</scope>
    <source>
        <strain evidence="3 4">LSe6-5</strain>
    </source>
</reference>
<keyword evidence="3" id="KW-0808">Transferase</keyword>
<dbReference type="PANTHER" id="PTHR45138">
    <property type="entry name" value="REGULATORY COMPONENTS OF SENSORY TRANSDUCTION SYSTEM"/>
    <property type="match status" value="1"/>
</dbReference>
<evidence type="ECO:0000259" key="2">
    <source>
        <dbReference type="PROSITE" id="PS50887"/>
    </source>
</evidence>